<proteinExistence type="predicted"/>
<dbReference type="SMART" id="SM00028">
    <property type="entry name" value="TPR"/>
    <property type="match status" value="6"/>
</dbReference>
<dbReference type="EMBL" id="FOCQ01000004">
    <property type="protein sequence ID" value="SEM97921.1"/>
    <property type="molecule type" value="Genomic_DNA"/>
</dbReference>
<evidence type="ECO:0000313" key="3">
    <source>
        <dbReference type="EMBL" id="SEM97921.1"/>
    </source>
</evidence>
<dbReference type="InterPro" id="IPR010982">
    <property type="entry name" value="Lambda_DNA-bd_dom_sf"/>
</dbReference>
<dbReference type="Gene3D" id="1.10.260.40">
    <property type="entry name" value="lambda repressor-like DNA-binding domains"/>
    <property type="match status" value="1"/>
</dbReference>
<feature type="domain" description="HTH cro/C1-type" evidence="2">
    <location>
        <begin position="30"/>
        <end position="65"/>
    </location>
</feature>
<dbReference type="PROSITE" id="PS50005">
    <property type="entry name" value="TPR"/>
    <property type="match status" value="1"/>
</dbReference>
<dbReference type="Pfam" id="PF13176">
    <property type="entry name" value="TPR_7"/>
    <property type="match status" value="1"/>
</dbReference>
<dbReference type="InterPro" id="IPR011990">
    <property type="entry name" value="TPR-like_helical_dom_sf"/>
</dbReference>
<dbReference type="SMART" id="SM00530">
    <property type="entry name" value="HTH_XRE"/>
    <property type="match status" value="1"/>
</dbReference>
<reference evidence="3 4" key="1">
    <citation type="submission" date="2016-10" db="EMBL/GenBank/DDBJ databases">
        <authorList>
            <person name="de Groot N.N."/>
        </authorList>
    </citation>
    <scope>NUCLEOTIDE SEQUENCE [LARGE SCALE GENOMIC DNA]</scope>
    <source>
        <strain evidence="3 4">DSM 46701</strain>
    </source>
</reference>
<dbReference type="SUPFAM" id="SSF47413">
    <property type="entry name" value="lambda repressor-like DNA-binding domains"/>
    <property type="match status" value="1"/>
</dbReference>
<dbReference type="AlphaFoldDB" id="A0A1H8CRR8"/>
<dbReference type="CDD" id="cd00093">
    <property type="entry name" value="HTH_XRE"/>
    <property type="match status" value="1"/>
</dbReference>
<dbReference type="STRING" id="1173111.SAMN05444955_10491"/>
<dbReference type="Gene3D" id="1.25.40.10">
    <property type="entry name" value="Tetratricopeptide repeat domain"/>
    <property type="match status" value="3"/>
</dbReference>
<dbReference type="PROSITE" id="PS50943">
    <property type="entry name" value="HTH_CROC1"/>
    <property type="match status" value="1"/>
</dbReference>
<dbReference type="InterPro" id="IPR001387">
    <property type="entry name" value="Cro/C1-type_HTH"/>
</dbReference>
<dbReference type="InterPro" id="IPR019734">
    <property type="entry name" value="TPR_rpt"/>
</dbReference>
<name>A0A1H8CRR8_9BACL</name>
<dbReference type="RefSeq" id="WP_089966210.1">
    <property type="nucleotide sequence ID" value="NZ_FOCQ01000004.1"/>
</dbReference>
<dbReference type="Proteomes" id="UP000199695">
    <property type="component" value="Unassembled WGS sequence"/>
</dbReference>
<organism evidence="3 4">
    <name type="scientific">Lihuaxuella thermophila</name>
    <dbReference type="NCBI Taxonomy" id="1173111"/>
    <lineage>
        <taxon>Bacteria</taxon>
        <taxon>Bacillati</taxon>
        <taxon>Bacillota</taxon>
        <taxon>Bacilli</taxon>
        <taxon>Bacillales</taxon>
        <taxon>Thermoactinomycetaceae</taxon>
        <taxon>Lihuaxuella</taxon>
    </lineage>
</organism>
<dbReference type="Pfam" id="PF13424">
    <property type="entry name" value="TPR_12"/>
    <property type="match status" value="1"/>
</dbReference>
<feature type="repeat" description="TPR" evidence="1">
    <location>
        <begin position="357"/>
        <end position="390"/>
    </location>
</feature>
<evidence type="ECO:0000313" key="4">
    <source>
        <dbReference type="Proteomes" id="UP000199695"/>
    </source>
</evidence>
<accession>A0A1H8CRR8</accession>
<dbReference type="OrthoDB" id="1150409at2"/>
<dbReference type="SUPFAM" id="SSF48452">
    <property type="entry name" value="TPR-like"/>
    <property type="match status" value="3"/>
</dbReference>
<evidence type="ECO:0000259" key="2">
    <source>
        <dbReference type="PROSITE" id="PS50943"/>
    </source>
</evidence>
<sequence>MTVDLNSCIVRYIIRKTRHEKGWRQEDVKGISHGTVSNIERGTNYVDPETVRGYLRQLGLTENRLKSLVQKEEKQVEALNFQLEAIDSMLDNDKTGKARQLLKDIEIESYHPLSPYHTYLQGRCYQAKRDWTKAEKHYRLAIRLRKQYNLNLKGNIVSICYNRLSICFHLQNKMDKALDYVEKGLDAYNNNEGEQNIWYALNSNKVWYLLNSYQFDSAKQVLSELWASMPQIRNMKIVLNLHRYKAIILKKLKQYPEALQVCKEGVDLARRNGIQNRYLDLMNILGSIYLMQNQLHQAKQLFQTVLDYDYEVAFPRSRIDALIYLATTQVFFHEWTKAEDIIQDALKLAQNVPYFLPKVLLVAGNIYAAQNKWSEAVTFYQKAEEIAEKGRDKKRQYSALLQLSNCFDMMGLEAEWKSCTKKLLKLQHEIYVKDEEDISMIWFNLRSQMGDDSSEDG</sequence>
<protein>
    <submittedName>
        <fullName evidence="3">Tetratricopeptide repeat-containing protein</fullName>
    </submittedName>
</protein>
<gene>
    <name evidence="3" type="ORF">SAMN05444955_10491</name>
</gene>
<keyword evidence="1" id="KW-0802">TPR repeat</keyword>
<evidence type="ECO:0000256" key="1">
    <source>
        <dbReference type="PROSITE-ProRule" id="PRU00339"/>
    </source>
</evidence>
<dbReference type="GO" id="GO:0003677">
    <property type="term" value="F:DNA binding"/>
    <property type="evidence" value="ECO:0007669"/>
    <property type="project" value="InterPro"/>
</dbReference>
<keyword evidence="4" id="KW-1185">Reference proteome</keyword>